<evidence type="ECO:0000313" key="3">
    <source>
        <dbReference type="Proteomes" id="UP000645517"/>
    </source>
</evidence>
<comment type="caution">
    <text evidence="2">The sequence shown here is derived from an EMBL/GenBank/DDBJ whole genome shotgun (WGS) entry which is preliminary data.</text>
</comment>
<organism evidence="2 3">
    <name type="scientific">Deinococcus daejeonensis</name>
    <dbReference type="NCBI Taxonomy" id="1007098"/>
    <lineage>
        <taxon>Bacteria</taxon>
        <taxon>Thermotogati</taxon>
        <taxon>Deinococcota</taxon>
        <taxon>Deinococci</taxon>
        <taxon>Deinococcales</taxon>
        <taxon>Deinococcaceae</taxon>
        <taxon>Deinococcus</taxon>
    </lineage>
</organism>
<protein>
    <recommendedName>
        <fullName evidence="4">ParB/Sulfiredoxin domain-containing protein</fullName>
    </recommendedName>
</protein>
<evidence type="ECO:0008006" key="4">
    <source>
        <dbReference type="Google" id="ProtNLM"/>
    </source>
</evidence>
<gene>
    <name evidence="2" type="ORF">GCM10010842_29580</name>
</gene>
<keyword evidence="3" id="KW-1185">Reference proteome</keyword>
<evidence type="ECO:0000313" key="2">
    <source>
        <dbReference type="EMBL" id="GGN42795.1"/>
    </source>
</evidence>
<feature type="region of interest" description="Disordered" evidence="1">
    <location>
        <begin position="160"/>
        <end position="185"/>
    </location>
</feature>
<sequence length="185" mass="20654">MDTTSATRTCDNGWVTSPFRPNDDPNIQFFEYQWPEDPVWDRVFAWNVSNAVAWVDLYNPPVDVLELARVPDGTIRADDLNVPYALSDAVRLDRPLISVLLPADVTEPVFGPTPVMVVIDGNHRLYKAKHLGVEALPMVTLPDQIADAVRISDEDMRVQRARPTYKAPSGLRTGSSPTARIRSGR</sequence>
<evidence type="ECO:0000256" key="1">
    <source>
        <dbReference type="SAM" id="MobiDB-lite"/>
    </source>
</evidence>
<reference evidence="3" key="1">
    <citation type="journal article" date="2019" name="Int. J. Syst. Evol. Microbiol.">
        <title>The Global Catalogue of Microorganisms (GCM) 10K type strain sequencing project: providing services to taxonomists for standard genome sequencing and annotation.</title>
        <authorList>
            <consortium name="The Broad Institute Genomics Platform"/>
            <consortium name="The Broad Institute Genome Sequencing Center for Infectious Disease"/>
            <person name="Wu L."/>
            <person name="Ma J."/>
        </authorList>
    </citation>
    <scope>NUCLEOTIDE SEQUENCE [LARGE SCALE GENOMIC DNA]</scope>
    <source>
        <strain evidence="3">JCM 16918</strain>
    </source>
</reference>
<proteinExistence type="predicted"/>
<name>A0ABQ2J943_9DEIO</name>
<accession>A0ABQ2J943</accession>
<dbReference type="Proteomes" id="UP000645517">
    <property type="component" value="Unassembled WGS sequence"/>
</dbReference>
<dbReference type="EMBL" id="BMOR01000016">
    <property type="protein sequence ID" value="GGN42795.1"/>
    <property type="molecule type" value="Genomic_DNA"/>
</dbReference>